<protein>
    <recommendedName>
        <fullName evidence="3">FAS1 domain-containing protein</fullName>
    </recommendedName>
</protein>
<accession>A0AAD9P6E5</accession>
<dbReference type="AlphaFoldDB" id="A0AAD9P6E5"/>
<name>A0AAD9P6E5_RIDPI</name>
<reference evidence="1" key="1">
    <citation type="journal article" date="2023" name="Mol. Biol. Evol.">
        <title>Third-Generation Sequencing Reveals the Adaptive Role of the Epigenome in Three Deep-Sea Polychaetes.</title>
        <authorList>
            <person name="Perez M."/>
            <person name="Aroh O."/>
            <person name="Sun Y."/>
            <person name="Lan Y."/>
            <person name="Juniper S.K."/>
            <person name="Young C.R."/>
            <person name="Angers B."/>
            <person name="Qian P.Y."/>
        </authorList>
    </citation>
    <scope>NUCLEOTIDE SEQUENCE</scope>
    <source>
        <strain evidence="1">R07B-5</strain>
    </source>
</reference>
<keyword evidence="2" id="KW-1185">Reference proteome</keyword>
<evidence type="ECO:0000313" key="2">
    <source>
        <dbReference type="Proteomes" id="UP001209878"/>
    </source>
</evidence>
<organism evidence="1 2">
    <name type="scientific">Ridgeia piscesae</name>
    <name type="common">Tubeworm</name>
    <dbReference type="NCBI Taxonomy" id="27915"/>
    <lineage>
        <taxon>Eukaryota</taxon>
        <taxon>Metazoa</taxon>
        <taxon>Spiralia</taxon>
        <taxon>Lophotrochozoa</taxon>
        <taxon>Annelida</taxon>
        <taxon>Polychaeta</taxon>
        <taxon>Sedentaria</taxon>
        <taxon>Canalipalpata</taxon>
        <taxon>Sabellida</taxon>
        <taxon>Siboglinidae</taxon>
        <taxon>Ridgeia</taxon>
    </lineage>
</organism>
<evidence type="ECO:0008006" key="3">
    <source>
        <dbReference type="Google" id="ProtNLM"/>
    </source>
</evidence>
<dbReference type="EMBL" id="JAODUO010000117">
    <property type="protein sequence ID" value="KAK2189007.1"/>
    <property type="molecule type" value="Genomic_DNA"/>
</dbReference>
<sequence>MFLPGAASRMNIRRDPHLSGAVIGGTYKGYRQHKCDLAPETHHVTPCMGPSYLYGTISVNSARIVQSDQVAGQSVVHVVDKLMFLPGAASRMNIRRDPHLSSVLVHHDHLACRRSVLLSFVHAADASHGYRFARADSLANSSLAGVFNSVPTSLRVLEEPITVDGKAKIIRQDVDGVMHIIDSVLVCPCLKNKH</sequence>
<comment type="caution">
    <text evidence="1">The sequence shown here is derived from an EMBL/GenBank/DDBJ whole genome shotgun (WGS) entry which is preliminary data.</text>
</comment>
<proteinExistence type="predicted"/>
<gene>
    <name evidence="1" type="ORF">NP493_118g05039</name>
</gene>
<evidence type="ECO:0000313" key="1">
    <source>
        <dbReference type="EMBL" id="KAK2189007.1"/>
    </source>
</evidence>
<dbReference type="Proteomes" id="UP001209878">
    <property type="component" value="Unassembled WGS sequence"/>
</dbReference>